<reference evidence="3" key="1">
    <citation type="submission" date="2018-12" db="EMBL/GenBank/DDBJ databases">
        <title>Dusodibacter welbiota gen. nov., sp. nov., isolated from human faeces and emended description of the Oscillibacter genus.</title>
        <authorList>
            <person name="Le Roy T."/>
            <person name="Van der Smissen P."/>
            <person name="Delzenne N."/>
            <person name="Muccioli G."/>
            <person name="Collet J.F."/>
            <person name="Cani P.D."/>
        </authorList>
    </citation>
    <scope>NUCLEOTIDE SEQUENCE [LARGE SCALE GENOMIC DNA]</scope>
    <source>
        <strain evidence="3">J115</strain>
    </source>
</reference>
<keyword evidence="3" id="KW-1185">Reference proteome</keyword>
<dbReference type="Proteomes" id="UP000298642">
    <property type="component" value="Chromosome"/>
</dbReference>
<dbReference type="AlphaFoldDB" id="A0A4D7ARE2"/>
<feature type="transmembrane region" description="Helical" evidence="1">
    <location>
        <begin position="79"/>
        <end position="101"/>
    </location>
</feature>
<accession>A0A4D7ARE2</accession>
<evidence type="ECO:0000313" key="3">
    <source>
        <dbReference type="Proteomes" id="UP000298642"/>
    </source>
</evidence>
<feature type="transmembrane region" description="Helical" evidence="1">
    <location>
        <begin position="6"/>
        <end position="27"/>
    </location>
</feature>
<evidence type="ECO:0000313" key="2">
    <source>
        <dbReference type="EMBL" id="QCI57980.1"/>
    </source>
</evidence>
<evidence type="ECO:0000256" key="1">
    <source>
        <dbReference type="SAM" id="Phobius"/>
    </source>
</evidence>
<gene>
    <name evidence="2" type="ORF">EIO64_01050</name>
</gene>
<organism evidence="2 3">
    <name type="scientific">Dysosmobacter welbionis</name>
    <dbReference type="NCBI Taxonomy" id="2093857"/>
    <lineage>
        <taxon>Bacteria</taxon>
        <taxon>Bacillati</taxon>
        <taxon>Bacillota</taxon>
        <taxon>Clostridia</taxon>
        <taxon>Eubacteriales</taxon>
        <taxon>Oscillospiraceae</taxon>
        <taxon>Dysosmobacter</taxon>
    </lineage>
</organism>
<protein>
    <submittedName>
        <fullName evidence="2">Uncharacterized protein</fullName>
    </submittedName>
</protein>
<feature type="transmembrane region" description="Helical" evidence="1">
    <location>
        <begin position="39"/>
        <end position="59"/>
    </location>
</feature>
<dbReference type="RefSeq" id="WP_119311073.1">
    <property type="nucleotide sequence ID" value="NZ_CP034413.3"/>
</dbReference>
<sequence>MSFEAEVIPLFIGGVIAVSAIEFFLGWRSLRHRKDLRGLFAGHVVAMLLGFFFLIRSLFANWLGLSLGIASISNSVNIGLFGLCWAVSALCVAVMLSRLAAVPRY</sequence>
<keyword evidence="1" id="KW-1133">Transmembrane helix</keyword>
<proteinExistence type="predicted"/>
<dbReference type="GeneID" id="89522886"/>
<dbReference type="KEGG" id="obj:EIO64_01050"/>
<keyword evidence="1" id="KW-0472">Membrane</keyword>
<keyword evidence="1" id="KW-0812">Transmembrane</keyword>
<dbReference type="EMBL" id="CP034413">
    <property type="protein sequence ID" value="QCI57980.1"/>
    <property type="molecule type" value="Genomic_DNA"/>
</dbReference>
<name>A0A4D7ARE2_9FIRM</name>